<proteinExistence type="predicted"/>
<keyword evidence="3" id="KW-1185">Reference proteome</keyword>
<feature type="region of interest" description="Disordered" evidence="1">
    <location>
        <begin position="79"/>
        <end position="99"/>
    </location>
</feature>
<comment type="caution">
    <text evidence="2">The sequence shown here is derived from an EMBL/GenBank/DDBJ whole genome shotgun (WGS) entry which is preliminary data.</text>
</comment>
<accession>A0AAE0AS95</accession>
<name>A0AAE0AS95_9ROSI</name>
<dbReference type="EMBL" id="JANJYJ010000003">
    <property type="protein sequence ID" value="KAK3223276.1"/>
    <property type="molecule type" value="Genomic_DNA"/>
</dbReference>
<sequence length="99" mass="10919">MKTLSGFMLSFGGSCLETTHHPNGMVKELMIGQEETGETGYWFGKMVSATLQPQQLIKSVLGIVQALQCMVTVNFSTTKDYNRSSSSRCPMKSTTMEKV</sequence>
<protein>
    <submittedName>
        <fullName evidence="2">Uncharacterized protein</fullName>
    </submittedName>
</protein>
<gene>
    <name evidence="2" type="ORF">Dsin_010301</name>
</gene>
<dbReference type="Proteomes" id="UP001281410">
    <property type="component" value="Unassembled WGS sequence"/>
</dbReference>
<reference evidence="2" key="1">
    <citation type="journal article" date="2023" name="Plant J.">
        <title>Genome sequences and population genomics provide insights into the demographic history, inbreeding, and mutation load of two 'living fossil' tree species of Dipteronia.</title>
        <authorList>
            <person name="Feng Y."/>
            <person name="Comes H.P."/>
            <person name="Chen J."/>
            <person name="Zhu S."/>
            <person name="Lu R."/>
            <person name="Zhang X."/>
            <person name="Li P."/>
            <person name="Qiu J."/>
            <person name="Olsen K.M."/>
            <person name="Qiu Y."/>
        </authorList>
    </citation>
    <scope>NUCLEOTIDE SEQUENCE</scope>
    <source>
        <strain evidence="2">NBL</strain>
    </source>
</reference>
<evidence type="ECO:0000313" key="2">
    <source>
        <dbReference type="EMBL" id="KAK3223276.1"/>
    </source>
</evidence>
<evidence type="ECO:0000256" key="1">
    <source>
        <dbReference type="SAM" id="MobiDB-lite"/>
    </source>
</evidence>
<organism evidence="2 3">
    <name type="scientific">Dipteronia sinensis</name>
    <dbReference type="NCBI Taxonomy" id="43782"/>
    <lineage>
        <taxon>Eukaryota</taxon>
        <taxon>Viridiplantae</taxon>
        <taxon>Streptophyta</taxon>
        <taxon>Embryophyta</taxon>
        <taxon>Tracheophyta</taxon>
        <taxon>Spermatophyta</taxon>
        <taxon>Magnoliopsida</taxon>
        <taxon>eudicotyledons</taxon>
        <taxon>Gunneridae</taxon>
        <taxon>Pentapetalae</taxon>
        <taxon>rosids</taxon>
        <taxon>malvids</taxon>
        <taxon>Sapindales</taxon>
        <taxon>Sapindaceae</taxon>
        <taxon>Hippocastanoideae</taxon>
        <taxon>Acereae</taxon>
        <taxon>Dipteronia</taxon>
    </lineage>
</organism>
<dbReference type="AlphaFoldDB" id="A0AAE0AS95"/>
<dbReference type="PROSITE" id="PS51257">
    <property type="entry name" value="PROKAR_LIPOPROTEIN"/>
    <property type="match status" value="1"/>
</dbReference>
<evidence type="ECO:0000313" key="3">
    <source>
        <dbReference type="Proteomes" id="UP001281410"/>
    </source>
</evidence>